<feature type="transmembrane region" description="Helical" evidence="1">
    <location>
        <begin position="26"/>
        <end position="42"/>
    </location>
</feature>
<dbReference type="HOGENOM" id="CLU_801504_0_0_0"/>
<proteinExistence type="predicted"/>
<feature type="transmembrane region" description="Helical" evidence="1">
    <location>
        <begin position="249"/>
        <end position="276"/>
    </location>
</feature>
<feature type="transmembrane region" description="Helical" evidence="1">
    <location>
        <begin position="320"/>
        <end position="340"/>
    </location>
</feature>
<gene>
    <name evidence="2" type="ordered locus">Terro_3017</name>
</gene>
<dbReference type="AlphaFoldDB" id="I3ZJ31"/>
<dbReference type="STRING" id="926566.Terro_3017"/>
<accession>I3ZJ31</accession>
<name>I3ZJ31_TERRK</name>
<sequence length="346" mass="38534">MAQLLALLSLLKELMVKELSSSSSVRFNNFLFCIFFILSAQGGGSKSRFWSTSFFQLVLLVPLLFTFSVDTQHRLPPERVGTWPLTGTQRLLLSLTSFVLNPLFILLFVGYLLWMGLAAGAFFVLLALIVHAAVYAVDRLPFALSMPAGFRLIKTPLKLGGIMQESWCELRGTLDFWTALLIAISGTLYRLFGRAPEPEAFPMLSLFVGLAMSTTTQRTLRLDEGRALLRYRLLPIAGWKLLVTQDMTFLIPLAVMTSFLNLRTGLTFGFVVIAVGRFPSLRQRANQRRWRFVGGDPRFGAAQILLGGVGGIGAARMGVWVLAVAFTLYVGSVFWGEMLWKRYLAA</sequence>
<evidence type="ECO:0000313" key="3">
    <source>
        <dbReference type="Proteomes" id="UP000006056"/>
    </source>
</evidence>
<dbReference type="Proteomes" id="UP000006056">
    <property type="component" value="Chromosome"/>
</dbReference>
<feature type="transmembrane region" description="Helical" evidence="1">
    <location>
        <begin position="116"/>
        <end position="137"/>
    </location>
</feature>
<feature type="transmembrane region" description="Helical" evidence="1">
    <location>
        <begin position="89"/>
        <end position="109"/>
    </location>
</feature>
<dbReference type="EMBL" id="CP003379">
    <property type="protein sequence ID" value="AFL89249.1"/>
    <property type="molecule type" value="Genomic_DNA"/>
</dbReference>
<dbReference type="KEGG" id="trs:Terro_3017"/>
<dbReference type="RefSeq" id="WP_014786513.1">
    <property type="nucleotide sequence ID" value="NC_018014.1"/>
</dbReference>
<evidence type="ECO:0000256" key="1">
    <source>
        <dbReference type="SAM" id="Phobius"/>
    </source>
</evidence>
<keyword evidence="1" id="KW-0812">Transmembrane</keyword>
<keyword evidence="1" id="KW-0472">Membrane</keyword>
<keyword evidence="1" id="KW-1133">Transmembrane helix</keyword>
<feature type="transmembrane region" description="Helical" evidence="1">
    <location>
        <begin position="49"/>
        <end position="69"/>
    </location>
</feature>
<reference evidence="2 3" key="1">
    <citation type="submission" date="2012-06" db="EMBL/GenBank/DDBJ databases">
        <title>Complete genome of Terriglobus roseus DSM 18391.</title>
        <authorList>
            <consortium name="US DOE Joint Genome Institute (JGI-PGF)"/>
            <person name="Lucas S."/>
            <person name="Copeland A."/>
            <person name="Lapidus A."/>
            <person name="Glavina del Rio T."/>
            <person name="Dalin E."/>
            <person name="Tice H."/>
            <person name="Bruce D."/>
            <person name="Goodwin L."/>
            <person name="Pitluck S."/>
            <person name="Peters L."/>
            <person name="Mikhailova N."/>
            <person name="Munk A.C.C."/>
            <person name="Kyrpides N."/>
            <person name="Mavromatis K."/>
            <person name="Ivanova N."/>
            <person name="Brettin T."/>
            <person name="Detter J.C."/>
            <person name="Han C."/>
            <person name="Larimer F."/>
            <person name="Land M."/>
            <person name="Hauser L."/>
            <person name="Markowitz V."/>
            <person name="Cheng J.-F."/>
            <person name="Hugenholtz P."/>
            <person name="Woyke T."/>
            <person name="Wu D."/>
            <person name="Brambilla E."/>
            <person name="Klenk H.-P."/>
            <person name="Eisen J.A."/>
        </authorList>
    </citation>
    <scope>NUCLEOTIDE SEQUENCE [LARGE SCALE GENOMIC DNA]</scope>
    <source>
        <strain evidence="3">DSM 18391 / NRRL B-41598 / KBS 63</strain>
    </source>
</reference>
<keyword evidence="3" id="KW-1185">Reference proteome</keyword>
<protein>
    <submittedName>
        <fullName evidence="2">Uncharacterized protein</fullName>
    </submittedName>
</protein>
<dbReference type="OrthoDB" id="110490at2"/>
<dbReference type="eggNOG" id="ENOG5034C5K">
    <property type="taxonomic scope" value="Bacteria"/>
</dbReference>
<evidence type="ECO:0000313" key="2">
    <source>
        <dbReference type="EMBL" id="AFL89249.1"/>
    </source>
</evidence>
<organism evidence="2 3">
    <name type="scientific">Terriglobus roseus (strain DSM 18391 / NRRL B-41598 / KBS 63)</name>
    <dbReference type="NCBI Taxonomy" id="926566"/>
    <lineage>
        <taxon>Bacteria</taxon>
        <taxon>Pseudomonadati</taxon>
        <taxon>Acidobacteriota</taxon>
        <taxon>Terriglobia</taxon>
        <taxon>Terriglobales</taxon>
        <taxon>Acidobacteriaceae</taxon>
        <taxon>Terriglobus</taxon>
    </lineage>
</organism>